<evidence type="ECO:0000313" key="3">
    <source>
        <dbReference type="EMBL" id="KAF7185907.1"/>
    </source>
</evidence>
<dbReference type="EMBL" id="JABCIY010000306">
    <property type="protein sequence ID" value="KAF7185907.1"/>
    <property type="molecule type" value="Genomic_DNA"/>
</dbReference>
<accession>A0A8H6VCU3</accession>
<dbReference type="PANTHER" id="PTHR35394:SF5">
    <property type="entry name" value="DUF3176 DOMAIN-CONTAINING PROTEIN"/>
    <property type="match status" value="1"/>
</dbReference>
<keyword evidence="4" id="KW-1185">Reference proteome</keyword>
<organism evidence="3 4">
    <name type="scientific">Pseudocercospora fuligena</name>
    <dbReference type="NCBI Taxonomy" id="685502"/>
    <lineage>
        <taxon>Eukaryota</taxon>
        <taxon>Fungi</taxon>
        <taxon>Dikarya</taxon>
        <taxon>Ascomycota</taxon>
        <taxon>Pezizomycotina</taxon>
        <taxon>Dothideomycetes</taxon>
        <taxon>Dothideomycetidae</taxon>
        <taxon>Mycosphaerellales</taxon>
        <taxon>Mycosphaerellaceae</taxon>
        <taxon>Pseudocercospora</taxon>
    </lineage>
</organism>
<name>A0A8H6VCU3_9PEZI</name>
<feature type="compositionally biased region" description="Polar residues" evidence="1">
    <location>
        <begin position="1"/>
        <end position="15"/>
    </location>
</feature>
<dbReference type="Proteomes" id="UP000660729">
    <property type="component" value="Unassembled WGS sequence"/>
</dbReference>
<feature type="transmembrane region" description="Helical" evidence="2">
    <location>
        <begin position="559"/>
        <end position="580"/>
    </location>
</feature>
<dbReference type="InterPro" id="IPR021514">
    <property type="entry name" value="DUF3176"/>
</dbReference>
<protein>
    <submittedName>
        <fullName evidence="3">Uncharacterized protein</fullName>
    </submittedName>
</protein>
<dbReference type="AlphaFoldDB" id="A0A8H6VCU3"/>
<gene>
    <name evidence="3" type="ORF">HII31_12780</name>
</gene>
<feature type="transmembrane region" description="Helical" evidence="2">
    <location>
        <begin position="136"/>
        <end position="156"/>
    </location>
</feature>
<keyword evidence="2" id="KW-0812">Transmembrane</keyword>
<comment type="caution">
    <text evidence="3">The sequence shown here is derived from an EMBL/GenBank/DDBJ whole genome shotgun (WGS) entry which is preliminary data.</text>
</comment>
<feature type="compositionally biased region" description="Low complexity" evidence="1">
    <location>
        <begin position="16"/>
        <end position="26"/>
    </location>
</feature>
<dbReference type="Pfam" id="PF11374">
    <property type="entry name" value="DUF3176"/>
    <property type="match status" value="1"/>
</dbReference>
<dbReference type="PANTHER" id="PTHR35394">
    <property type="entry name" value="DUF3176 DOMAIN-CONTAINING PROTEIN"/>
    <property type="match status" value="1"/>
</dbReference>
<keyword evidence="2" id="KW-1133">Transmembrane helix</keyword>
<sequence>GSESQAFPSPSAQGHSETSSKMSSESLRPKPDMKDEPHERRIFIWWPESLPMLGSAAFLVAIAAVLLAFHGKPLETWNMPWQIRPNTLVSILMTLCRLTMLVVVAECLSQLKWVYFQQRPHPLTHFQVFDDASLSLHWTAIAASLGALITIMALAMEPFTQQVLSYVPQNVTENNAVLWQATAYDHGTLQTVMNSDEPFLGPAYGQDGTSVMTGAILASLSNATGSMNFECKTGNCTWTEFSSLGVCSSCTNVSSQLERNCTLEETRSGIRPLYTKRCMYTTPFGSKLGVNYVADYIAVSMHSGTFTIWNSTSPNFGNLTYDANTVTNLPSLAKLSSIKLPQDWFEKNCSRFYTTPTCEPPTPEAYDCELSWCVKTYAANSVINGTLHDTPTRETPIELPFEPSRDYPKTSNQTAYENNTVTSANETQTWSVSGIGVGIIYGKPALRLAAFPKGRTPAGIDMCVSYNDKTNYPDATWINYADSQHIQQSLETLFNQELENQDTSSLGQVLYSVYGGNFSKIMSAVATGMTNAVRQGPNGTIAHGDVVSEITVIKVNWPWLTYPAALVLLTILFFVATIAFSSENSQIVWKSSSLAILFHGLGGWSEDALDVGKLSTMDKAASQMAASLRHTEDGALKLMKS</sequence>
<feature type="region of interest" description="Disordered" evidence="1">
    <location>
        <begin position="1"/>
        <end position="34"/>
    </location>
</feature>
<evidence type="ECO:0000256" key="2">
    <source>
        <dbReference type="SAM" id="Phobius"/>
    </source>
</evidence>
<reference evidence="3" key="1">
    <citation type="submission" date="2020-04" db="EMBL/GenBank/DDBJ databases">
        <title>Draft genome resource of the tomato pathogen Pseudocercospora fuligena.</title>
        <authorList>
            <person name="Zaccaron A."/>
        </authorList>
    </citation>
    <scope>NUCLEOTIDE SEQUENCE</scope>
    <source>
        <strain evidence="3">PF001</strain>
    </source>
</reference>
<dbReference type="OrthoDB" id="5376804at2759"/>
<proteinExistence type="predicted"/>
<feature type="transmembrane region" description="Helical" evidence="2">
    <location>
        <begin position="50"/>
        <end position="69"/>
    </location>
</feature>
<evidence type="ECO:0000256" key="1">
    <source>
        <dbReference type="SAM" id="MobiDB-lite"/>
    </source>
</evidence>
<keyword evidence="2" id="KW-0472">Membrane</keyword>
<evidence type="ECO:0000313" key="4">
    <source>
        <dbReference type="Proteomes" id="UP000660729"/>
    </source>
</evidence>
<feature type="non-terminal residue" evidence="3">
    <location>
        <position position="1"/>
    </location>
</feature>